<accession>A0A920C780</accession>
<name>A0A920C780_9BACI</name>
<dbReference type="GO" id="GO:0005524">
    <property type="term" value="F:ATP binding"/>
    <property type="evidence" value="ECO:0007669"/>
    <property type="project" value="UniProtKB-KW"/>
</dbReference>
<keyword evidence="2" id="KW-1185">Reference proteome</keyword>
<dbReference type="EMBL" id="BORP01000002">
    <property type="protein sequence ID" value="GIO26889.1"/>
    <property type="molecule type" value="Genomic_DNA"/>
</dbReference>
<dbReference type="PANTHER" id="PTHR37807">
    <property type="entry name" value="OS07G0160300 PROTEIN"/>
    <property type="match status" value="1"/>
</dbReference>
<keyword evidence="1" id="KW-0067">ATP-binding</keyword>
<dbReference type="PANTHER" id="PTHR37807:SF3">
    <property type="entry name" value="OS07G0160300 PROTEIN"/>
    <property type="match status" value="1"/>
</dbReference>
<gene>
    <name evidence="1" type="ORF">J43TS3_15000</name>
</gene>
<dbReference type="Proteomes" id="UP000676917">
    <property type="component" value="Unassembled WGS sequence"/>
</dbReference>
<dbReference type="Gene3D" id="3.40.50.300">
    <property type="entry name" value="P-loop containing nucleotide triphosphate hydrolases"/>
    <property type="match status" value="1"/>
</dbReference>
<reference evidence="1" key="1">
    <citation type="submission" date="2021-03" db="EMBL/GenBank/DDBJ databases">
        <title>Antimicrobial resistance genes in bacteria isolated from Japanese honey, and their potential for conferring macrolide and lincosamide resistance in the American foulbrood pathogen Paenibacillus larvae.</title>
        <authorList>
            <person name="Okamoto M."/>
            <person name="Kumagai M."/>
            <person name="Kanamori H."/>
            <person name="Takamatsu D."/>
        </authorList>
    </citation>
    <scope>NUCLEOTIDE SEQUENCE</scope>
    <source>
        <strain evidence="1">J43TS3</strain>
    </source>
</reference>
<keyword evidence="1" id="KW-0547">Nucleotide-binding</keyword>
<dbReference type="SUPFAM" id="SSF52540">
    <property type="entry name" value="P-loop containing nucleoside triphosphate hydrolases"/>
    <property type="match status" value="1"/>
</dbReference>
<dbReference type="InterPro" id="IPR027417">
    <property type="entry name" value="P-loop_NTPase"/>
</dbReference>
<dbReference type="RefSeq" id="WP_212920389.1">
    <property type="nucleotide sequence ID" value="NZ_BORP01000002.1"/>
</dbReference>
<comment type="caution">
    <text evidence="1">The sequence shown here is derived from an EMBL/GenBank/DDBJ whole genome shotgun (WGS) entry which is preliminary data.</text>
</comment>
<evidence type="ECO:0000313" key="1">
    <source>
        <dbReference type="EMBL" id="GIO26889.1"/>
    </source>
</evidence>
<protein>
    <submittedName>
        <fullName evidence="1">ATP-binding protein</fullName>
    </submittedName>
</protein>
<evidence type="ECO:0000313" key="2">
    <source>
        <dbReference type="Proteomes" id="UP000676917"/>
    </source>
</evidence>
<dbReference type="AlphaFoldDB" id="A0A920C780"/>
<proteinExistence type="predicted"/>
<dbReference type="Pfam" id="PF13671">
    <property type="entry name" value="AAA_33"/>
    <property type="match status" value="1"/>
</dbReference>
<sequence length="174" mass="19534">MFFLQMSGFPGSGKSTLARKIALQTGAVVIDHDVIKSALLEGIANNELDLNLAGKISYQIDWALVESNLAHGKSVILDSPCLYEIMIEKGTQLAEKYGAMYKYVECFLDDFHEINHRLKSRKKMISQISEVNSEDTFQQVLSSSKKPENLPVYRVKTNVPLESYLQGVLNYIAE</sequence>
<organism evidence="1 2">
    <name type="scientific">Ornithinibacillus bavariensis</name>
    <dbReference type="NCBI Taxonomy" id="545502"/>
    <lineage>
        <taxon>Bacteria</taxon>
        <taxon>Bacillati</taxon>
        <taxon>Bacillota</taxon>
        <taxon>Bacilli</taxon>
        <taxon>Bacillales</taxon>
        <taxon>Bacillaceae</taxon>
        <taxon>Ornithinibacillus</taxon>
    </lineage>
</organism>